<dbReference type="Proteomes" id="UP001209318">
    <property type="component" value="Unassembled WGS sequence"/>
</dbReference>
<dbReference type="AlphaFoldDB" id="A0AAE3LRY3"/>
<protein>
    <submittedName>
        <fullName evidence="2">DUF3397 domain-containing protein</fullName>
    </submittedName>
</protein>
<feature type="transmembrane region" description="Helical" evidence="1">
    <location>
        <begin position="105"/>
        <end position="128"/>
    </location>
</feature>
<reference evidence="2" key="1">
    <citation type="submission" date="2022-10" db="EMBL/GenBank/DDBJ databases">
        <title>Description of Fervidibacillus gen. nov. in the family Fervidibacillaceae fam. nov. with two species, Fervidibacillus albus sp. nov., and Fervidibacillus halotolerans sp. nov., isolated from tidal flat sediments.</title>
        <authorList>
            <person name="Kwon K.K."/>
            <person name="Yang S.-H."/>
        </authorList>
    </citation>
    <scope>NUCLEOTIDE SEQUENCE</scope>
    <source>
        <strain evidence="2">JCM 19140</strain>
    </source>
</reference>
<proteinExistence type="predicted"/>
<organism evidence="2 3">
    <name type="scientific">Perspicuibacillus lycopersici</name>
    <dbReference type="NCBI Taxonomy" id="1325689"/>
    <lineage>
        <taxon>Bacteria</taxon>
        <taxon>Bacillati</taxon>
        <taxon>Bacillota</taxon>
        <taxon>Bacilli</taxon>
        <taxon>Bacillales</taxon>
        <taxon>Bacillaceae</taxon>
        <taxon>Perspicuibacillus</taxon>
    </lineage>
</organism>
<feature type="transmembrane region" description="Helical" evidence="1">
    <location>
        <begin position="6"/>
        <end position="26"/>
    </location>
</feature>
<evidence type="ECO:0000313" key="3">
    <source>
        <dbReference type="Proteomes" id="UP001209318"/>
    </source>
</evidence>
<dbReference type="InterPro" id="IPR024515">
    <property type="entry name" value="DUF3397"/>
</dbReference>
<feature type="transmembrane region" description="Helical" evidence="1">
    <location>
        <begin position="38"/>
        <end position="59"/>
    </location>
</feature>
<keyword evidence="1" id="KW-1133">Transmembrane helix</keyword>
<keyword evidence="3" id="KW-1185">Reference proteome</keyword>
<evidence type="ECO:0000313" key="2">
    <source>
        <dbReference type="EMBL" id="MCU9612208.1"/>
    </source>
</evidence>
<feature type="transmembrane region" description="Helical" evidence="1">
    <location>
        <begin position="65"/>
        <end position="85"/>
    </location>
</feature>
<name>A0AAE3LRY3_9BACI</name>
<sequence length="129" mass="15124">MASFLSSILAIFIIAPVLLFVIIFFLSKYWIHDTRRSIQISADSTTLFFILSVHFIILAVWEKSLLSLLILLLLLTALCFAYLYWKLKGELNYGKIFRGFWRFSFLLYFTLYVFLIIFGVFSSAFTFLT</sequence>
<gene>
    <name evidence="2" type="ORF">OEV98_01365</name>
</gene>
<accession>A0AAE3LRY3</accession>
<keyword evidence="1" id="KW-0472">Membrane</keyword>
<evidence type="ECO:0000256" key="1">
    <source>
        <dbReference type="SAM" id="Phobius"/>
    </source>
</evidence>
<keyword evidence="1" id="KW-0812">Transmembrane</keyword>
<comment type="caution">
    <text evidence="2">The sequence shown here is derived from an EMBL/GenBank/DDBJ whole genome shotgun (WGS) entry which is preliminary data.</text>
</comment>
<dbReference type="RefSeq" id="WP_263071345.1">
    <property type="nucleotide sequence ID" value="NZ_JAOUSF010000001.1"/>
</dbReference>
<dbReference type="EMBL" id="JAOUSF010000001">
    <property type="protein sequence ID" value="MCU9612208.1"/>
    <property type="molecule type" value="Genomic_DNA"/>
</dbReference>
<dbReference type="Pfam" id="PF11877">
    <property type="entry name" value="DUF3397"/>
    <property type="match status" value="1"/>
</dbReference>